<organism evidence="1">
    <name type="scientific">Thermoanaerobaculum aquaticum</name>
    <dbReference type="NCBI Taxonomy" id="1312852"/>
    <lineage>
        <taxon>Bacteria</taxon>
        <taxon>Pseudomonadati</taxon>
        <taxon>Acidobacteriota</taxon>
        <taxon>Thermoanaerobaculia</taxon>
        <taxon>Thermoanaerobaculales</taxon>
        <taxon>Thermoanaerobaculaceae</taxon>
        <taxon>Thermoanaerobaculum</taxon>
    </lineage>
</organism>
<name>A0A7V2EFT3_9BACT</name>
<evidence type="ECO:0008006" key="2">
    <source>
        <dbReference type="Google" id="ProtNLM"/>
    </source>
</evidence>
<gene>
    <name evidence="1" type="ORF">ENP06_05050</name>
</gene>
<accession>A0A7V2EFT3</accession>
<sequence length="237" mass="26575">MGADVAPRAMYYTLTMFDDRPWECTPVSPEKGNDPTLFQYVEANDGWVPCSAPWKARNGSEGCPDRPQEAMPGPCGRRDRWWSSREGGLMSYEPCNGRFFCGAEGASECTSSGEAQWLLNQGKRWFGQTALASSYGLLHIRYTTAVQLMAWKKDEDPCVRHPYLLFDPETNLNLGVGYLASLVRSESFRNSPSIENREQWVQALKKGLGSYNSGDPKNPNLNYAAAVWAWVPNYPPL</sequence>
<dbReference type="AlphaFoldDB" id="A0A7V2EFT3"/>
<reference evidence="1" key="1">
    <citation type="journal article" date="2020" name="mSystems">
        <title>Genome- and Community-Level Interaction Insights into Carbon Utilization and Element Cycling Functions of Hydrothermarchaeota in Hydrothermal Sediment.</title>
        <authorList>
            <person name="Zhou Z."/>
            <person name="Liu Y."/>
            <person name="Xu W."/>
            <person name="Pan J."/>
            <person name="Luo Z.H."/>
            <person name="Li M."/>
        </authorList>
    </citation>
    <scope>NUCLEOTIDE SEQUENCE [LARGE SCALE GENOMIC DNA]</scope>
    <source>
        <strain evidence="1">SpSt-186</strain>
    </source>
</reference>
<evidence type="ECO:0000313" key="1">
    <source>
        <dbReference type="EMBL" id="HEQ88763.1"/>
    </source>
</evidence>
<dbReference type="EMBL" id="DSHW01000383">
    <property type="protein sequence ID" value="HEQ88763.1"/>
    <property type="molecule type" value="Genomic_DNA"/>
</dbReference>
<comment type="caution">
    <text evidence="1">The sequence shown here is derived from an EMBL/GenBank/DDBJ whole genome shotgun (WGS) entry which is preliminary data.</text>
</comment>
<protein>
    <recommendedName>
        <fullName evidence="2">Transglycosylase SLT domain-containing protein</fullName>
    </recommendedName>
</protein>
<proteinExistence type="predicted"/>